<proteinExistence type="predicted"/>
<organism evidence="1 2">
    <name type="scientific">Adineta steineri</name>
    <dbReference type="NCBI Taxonomy" id="433720"/>
    <lineage>
        <taxon>Eukaryota</taxon>
        <taxon>Metazoa</taxon>
        <taxon>Spiralia</taxon>
        <taxon>Gnathifera</taxon>
        <taxon>Rotifera</taxon>
        <taxon>Eurotatoria</taxon>
        <taxon>Bdelloidea</taxon>
        <taxon>Adinetida</taxon>
        <taxon>Adinetidae</taxon>
        <taxon>Adineta</taxon>
    </lineage>
</organism>
<sequence>NELMHDKWKHLALYHYSSAPTLTSPCSVCGLRPSANRSLYNASTLLSPSRQTSTIATTSELDQSGFFIINLDNSSFAYTSKHNLRPDGCNSFEVIFLNENKNNE</sequence>
<name>A0A820Q8V6_9BILA</name>
<evidence type="ECO:0000313" key="1">
    <source>
        <dbReference type="EMBL" id="CAF4419002.1"/>
    </source>
</evidence>
<reference evidence="1" key="1">
    <citation type="submission" date="2021-02" db="EMBL/GenBank/DDBJ databases">
        <authorList>
            <person name="Nowell W R."/>
        </authorList>
    </citation>
    <scope>NUCLEOTIDE SEQUENCE</scope>
</reference>
<dbReference type="AlphaFoldDB" id="A0A820Q8V6"/>
<gene>
    <name evidence="1" type="ORF">OXD698_LOCUS52518</name>
</gene>
<dbReference type="Proteomes" id="UP000663844">
    <property type="component" value="Unassembled WGS sequence"/>
</dbReference>
<dbReference type="EMBL" id="CAJOAZ010028640">
    <property type="protein sequence ID" value="CAF4419002.1"/>
    <property type="molecule type" value="Genomic_DNA"/>
</dbReference>
<feature type="non-terminal residue" evidence="1">
    <location>
        <position position="1"/>
    </location>
</feature>
<comment type="caution">
    <text evidence="1">The sequence shown here is derived from an EMBL/GenBank/DDBJ whole genome shotgun (WGS) entry which is preliminary data.</text>
</comment>
<evidence type="ECO:0000313" key="2">
    <source>
        <dbReference type="Proteomes" id="UP000663844"/>
    </source>
</evidence>
<protein>
    <submittedName>
        <fullName evidence="1">Uncharacterized protein</fullName>
    </submittedName>
</protein>
<accession>A0A820Q8V6</accession>
<feature type="non-terminal residue" evidence="1">
    <location>
        <position position="104"/>
    </location>
</feature>